<dbReference type="GO" id="GO:0005737">
    <property type="term" value="C:cytoplasm"/>
    <property type="evidence" value="ECO:0007669"/>
    <property type="project" value="UniProtKB-SubCell"/>
</dbReference>
<dbReference type="FunFam" id="3.40.309.10:FF:000006">
    <property type="entry name" value="Gamma-glutamyl phosphate reductase"/>
    <property type="match status" value="1"/>
</dbReference>
<reference evidence="10" key="1">
    <citation type="journal article" date="2014" name="Sci. Data">
        <title>Genomes of diverse isolates of the marine cyanobacterium Prochlorococcus.</title>
        <authorList>
            <person name="Biller S."/>
            <person name="Berube P."/>
            <person name="Thompson J."/>
            <person name="Kelly L."/>
            <person name="Roggensack S."/>
            <person name="Awad L."/>
            <person name="Roache-Johnson K."/>
            <person name="Ding H."/>
            <person name="Giovannoni S.J."/>
            <person name="Moore L.R."/>
            <person name="Chisholm S.W."/>
        </authorList>
    </citation>
    <scope>NUCLEOTIDE SEQUENCE [LARGE SCALE GENOMIC DNA]</scope>
    <source>
        <strain evidence="10">MIT 9314</strain>
    </source>
</reference>
<dbReference type="PROSITE" id="PS01223">
    <property type="entry name" value="PROA"/>
    <property type="match status" value="1"/>
</dbReference>
<dbReference type="Gene3D" id="3.40.605.10">
    <property type="entry name" value="Aldehyde Dehydrogenase, Chain A, domain 1"/>
    <property type="match status" value="1"/>
</dbReference>
<dbReference type="InterPro" id="IPR016162">
    <property type="entry name" value="Ald_DH_N"/>
</dbReference>
<dbReference type="CDD" id="cd07079">
    <property type="entry name" value="ALDH_F18-19_ProA-GPR"/>
    <property type="match status" value="1"/>
</dbReference>
<dbReference type="EC" id="1.2.1.41" evidence="7"/>
<dbReference type="PANTHER" id="PTHR11063:SF8">
    <property type="entry name" value="DELTA-1-PYRROLINE-5-CARBOXYLATE SYNTHASE"/>
    <property type="match status" value="1"/>
</dbReference>
<dbReference type="Pfam" id="PF00171">
    <property type="entry name" value="Aldedh"/>
    <property type="match status" value="1"/>
</dbReference>
<comment type="caution">
    <text evidence="9">The sequence shown here is derived from an EMBL/GenBank/DDBJ whole genome shotgun (WGS) entry which is preliminary data.</text>
</comment>
<dbReference type="PIRSF" id="PIRSF000151">
    <property type="entry name" value="GPR"/>
    <property type="match status" value="1"/>
</dbReference>
<keyword evidence="7" id="KW-0963">Cytoplasm</keyword>
<dbReference type="UniPathway" id="UPA00098">
    <property type="reaction ID" value="UER00360"/>
</dbReference>
<dbReference type="PANTHER" id="PTHR11063">
    <property type="entry name" value="GLUTAMATE SEMIALDEHYDE DEHYDROGENASE"/>
    <property type="match status" value="1"/>
</dbReference>
<feature type="domain" description="Aldehyde dehydrogenase" evidence="8">
    <location>
        <begin position="24"/>
        <end position="287"/>
    </location>
</feature>
<dbReference type="RefSeq" id="WP_032514948.1">
    <property type="nucleotide sequence ID" value="NZ_JNAO01000001.1"/>
</dbReference>
<dbReference type="AlphaFoldDB" id="A0A0A2AT86"/>
<keyword evidence="5 7" id="KW-0560">Oxidoreductase</keyword>
<evidence type="ECO:0000256" key="5">
    <source>
        <dbReference type="ARBA" id="ARBA00023002"/>
    </source>
</evidence>
<keyword evidence="4 7" id="KW-0521">NADP</keyword>
<sequence length="436" mass="47850">MANIFEVPQPGNDLLEKAEKVRLASIKISQTENQNRIKALNFMADYLEKNSKEILEANNADYSNAKKKGISRALLSRLKLSKSKLNSGIEGVRKVGDLADPVNQVQIKRELSKGLILERKTVPIGVLGVIFESRPDAVMQISSLAIRSGNGVMLKGGSEANLTNTSIVKALQEGLNESGLDKNAICLLTSRKDSMAMLNLEKYINLIIPRGSNELVKFIQENTRIPVLGHADGICHLFIDIEANLEMSLSVALDSKIQYPAACNAIETLLVHKDIAPAFLEKAIPLFNSNDVKLIGDKRSVELGLKYEASLEDWKTEYLDLILSVKIVDDLEEAITHIQKYSSKHTDGIITENSNTANKFMNVVDSAGVFHNCSTRFADGFRYGLGAEVGISTQTLPPRGPVGLEGLVTYKYFLKGVGNIVDDFSSGKAIYTHKDL</sequence>
<dbReference type="GO" id="GO:0055129">
    <property type="term" value="P:L-proline biosynthetic process"/>
    <property type="evidence" value="ECO:0007669"/>
    <property type="project" value="UniProtKB-UniRule"/>
</dbReference>
<dbReference type="InterPro" id="IPR016161">
    <property type="entry name" value="Ald_DH/histidinol_DH"/>
</dbReference>
<evidence type="ECO:0000313" key="10">
    <source>
        <dbReference type="Proteomes" id="UP000030533"/>
    </source>
</evidence>
<dbReference type="GO" id="GO:0050661">
    <property type="term" value="F:NADP binding"/>
    <property type="evidence" value="ECO:0007669"/>
    <property type="project" value="InterPro"/>
</dbReference>
<evidence type="ECO:0000256" key="4">
    <source>
        <dbReference type="ARBA" id="ARBA00022857"/>
    </source>
</evidence>
<comment type="similarity">
    <text evidence="7">Belongs to the gamma-glutamyl phosphate reductase family.</text>
</comment>
<evidence type="ECO:0000313" key="9">
    <source>
        <dbReference type="EMBL" id="KGG03770.1"/>
    </source>
</evidence>
<comment type="pathway">
    <text evidence="1 7">Amino-acid biosynthesis; L-proline biosynthesis; L-glutamate 5-semialdehyde from L-glutamate: step 2/2.</text>
</comment>
<evidence type="ECO:0000256" key="1">
    <source>
        <dbReference type="ARBA" id="ARBA00004985"/>
    </source>
</evidence>
<dbReference type="NCBIfam" id="TIGR00407">
    <property type="entry name" value="proA"/>
    <property type="match status" value="1"/>
</dbReference>
<gene>
    <name evidence="7" type="primary">proA</name>
    <name evidence="9" type="ORF">EU98_0100</name>
</gene>
<dbReference type="EMBL" id="JNAO01000001">
    <property type="protein sequence ID" value="KGG03770.1"/>
    <property type="molecule type" value="Genomic_DNA"/>
</dbReference>
<evidence type="ECO:0000259" key="8">
    <source>
        <dbReference type="Pfam" id="PF00171"/>
    </source>
</evidence>
<dbReference type="InterPro" id="IPR016163">
    <property type="entry name" value="Ald_DH_C"/>
</dbReference>
<name>A0A0A2AT86_PROMR</name>
<keyword evidence="3 7" id="KW-0641">Proline biosynthesis</keyword>
<comment type="function">
    <text evidence="7">Catalyzes the NADPH-dependent reduction of L-glutamate 5-phosphate into L-glutamate 5-semialdehyde and phosphate. The product spontaneously undergoes cyclization to form 1-pyrroline-5-carboxylate.</text>
</comment>
<dbReference type="Proteomes" id="UP000030533">
    <property type="component" value="Unassembled WGS sequence"/>
</dbReference>
<accession>A0A0A2AT86</accession>
<dbReference type="InterPro" id="IPR000965">
    <property type="entry name" value="GPR_dom"/>
</dbReference>
<dbReference type="STRING" id="167548.EU98_0100"/>
<protein>
    <recommendedName>
        <fullName evidence="7">Gamma-glutamyl phosphate reductase</fullName>
        <shortName evidence="7">GPR</shortName>
        <ecNumber evidence="7">1.2.1.41</ecNumber>
    </recommendedName>
    <alternativeName>
        <fullName evidence="7">Glutamate-5-semialdehyde dehydrogenase</fullName>
    </alternativeName>
    <alternativeName>
        <fullName evidence="7">Glutamyl-gamma-semialdehyde dehydrogenase</fullName>
        <shortName evidence="7">GSA dehydrogenase</shortName>
    </alternativeName>
</protein>
<dbReference type="InterPro" id="IPR015590">
    <property type="entry name" value="Aldehyde_DH_dom"/>
</dbReference>
<evidence type="ECO:0000256" key="3">
    <source>
        <dbReference type="ARBA" id="ARBA00022650"/>
    </source>
</evidence>
<dbReference type="SUPFAM" id="SSF53720">
    <property type="entry name" value="ALDH-like"/>
    <property type="match status" value="1"/>
</dbReference>
<dbReference type="eggNOG" id="COG0014">
    <property type="taxonomic scope" value="Bacteria"/>
</dbReference>
<evidence type="ECO:0000256" key="2">
    <source>
        <dbReference type="ARBA" id="ARBA00022605"/>
    </source>
</evidence>
<dbReference type="GO" id="GO:0004350">
    <property type="term" value="F:glutamate-5-semialdehyde dehydrogenase activity"/>
    <property type="evidence" value="ECO:0007669"/>
    <property type="project" value="UniProtKB-UniRule"/>
</dbReference>
<dbReference type="InterPro" id="IPR020593">
    <property type="entry name" value="G-glutamylP_reductase_CS"/>
</dbReference>
<proteinExistence type="inferred from homology"/>
<dbReference type="Gene3D" id="3.40.309.10">
    <property type="entry name" value="Aldehyde Dehydrogenase, Chain A, domain 2"/>
    <property type="match status" value="1"/>
</dbReference>
<comment type="catalytic activity">
    <reaction evidence="6 7">
        <text>L-glutamate 5-semialdehyde + phosphate + NADP(+) = L-glutamyl 5-phosphate + NADPH + H(+)</text>
        <dbReference type="Rhea" id="RHEA:19541"/>
        <dbReference type="ChEBI" id="CHEBI:15378"/>
        <dbReference type="ChEBI" id="CHEBI:43474"/>
        <dbReference type="ChEBI" id="CHEBI:57783"/>
        <dbReference type="ChEBI" id="CHEBI:58066"/>
        <dbReference type="ChEBI" id="CHEBI:58274"/>
        <dbReference type="ChEBI" id="CHEBI:58349"/>
        <dbReference type="EC" id="1.2.1.41"/>
    </reaction>
</comment>
<dbReference type="NCBIfam" id="NF001221">
    <property type="entry name" value="PRK00197.1"/>
    <property type="match status" value="1"/>
</dbReference>
<evidence type="ECO:0000256" key="6">
    <source>
        <dbReference type="ARBA" id="ARBA00049024"/>
    </source>
</evidence>
<dbReference type="HAMAP" id="MF_00412">
    <property type="entry name" value="ProA"/>
    <property type="match status" value="1"/>
</dbReference>
<dbReference type="InterPro" id="IPR012134">
    <property type="entry name" value="Glu-5-SA_DH"/>
</dbReference>
<evidence type="ECO:0000256" key="7">
    <source>
        <dbReference type="HAMAP-Rule" id="MF_00412"/>
    </source>
</evidence>
<organism evidence="9 10">
    <name type="scientific">Prochlorococcus marinus str. MIT 9314</name>
    <dbReference type="NCBI Taxonomy" id="167548"/>
    <lineage>
        <taxon>Bacteria</taxon>
        <taxon>Bacillati</taxon>
        <taxon>Cyanobacteriota</taxon>
        <taxon>Cyanophyceae</taxon>
        <taxon>Synechococcales</taxon>
        <taxon>Prochlorococcaceae</taxon>
        <taxon>Prochlorococcus</taxon>
    </lineage>
</organism>
<comment type="subcellular location">
    <subcellularLocation>
        <location evidence="7">Cytoplasm</location>
    </subcellularLocation>
</comment>
<keyword evidence="2 7" id="KW-0028">Amino-acid biosynthesis</keyword>